<accession>A0ABQ9U4D8</accession>
<evidence type="ECO:0000313" key="3">
    <source>
        <dbReference type="Proteomes" id="UP001266305"/>
    </source>
</evidence>
<name>A0ABQ9U4D8_SAGOE</name>
<dbReference type="Proteomes" id="UP001266305">
    <property type="component" value="Unassembled WGS sequence"/>
</dbReference>
<organism evidence="2 3">
    <name type="scientific">Saguinus oedipus</name>
    <name type="common">Cotton-top tamarin</name>
    <name type="synonym">Oedipomidas oedipus</name>
    <dbReference type="NCBI Taxonomy" id="9490"/>
    <lineage>
        <taxon>Eukaryota</taxon>
        <taxon>Metazoa</taxon>
        <taxon>Chordata</taxon>
        <taxon>Craniata</taxon>
        <taxon>Vertebrata</taxon>
        <taxon>Euteleostomi</taxon>
        <taxon>Mammalia</taxon>
        <taxon>Eutheria</taxon>
        <taxon>Euarchontoglires</taxon>
        <taxon>Primates</taxon>
        <taxon>Haplorrhini</taxon>
        <taxon>Platyrrhini</taxon>
        <taxon>Cebidae</taxon>
        <taxon>Callitrichinae</taxon>
        <taxon>Saguinus</taxon>
    </lineage>
</organism>
<reference evidence="2 3" key="1">
    <citation type="submission" date="2023-05" db="EMBL/GenBank/DDBJ databases">
        <title>B98-5 Cell Line De Novo Hybrid Assembly: An Optical Mapping Approach.</title>
        <authorList>
            <person name="Kananen K."/>
            <person name="Auerbach J.A."/>
            <person name="Kautto E."/>
            <person name="Blachly J.S."/>
        </authorList>
    </citation>
    <scope>NUCLEOTIDE SEQUENCE [LARGE SCALE GENOMIC DNA]</scope>
    <source>
        <strain evidence="2">B95-8</strain>
        <tissue evidence="2">Cell line</tissue>
    </source>
</reference>
<feature type="region of interest" description="Disordered" evidence="1">
    <location>
        <begin position="26"/>
        <end position="50"/>
    </location>
</feature>
<comment type="caution">
    <text evidence="2">The sequence shown here is derived from an EMBL/GenBank/DDBJ whole genome shotgun (WGS) entry which is preliminary data.</text>
</comment>
<evidence type="ECO:0000313" key="2">
    <source>
        <dbReference type="EMBL" id="KAK2091886.1"/>
    </source>
</evidence>
<proteinExistence type="predicted"/>
<dbReference type="EMBL" id="JASSZA010000016">
    <property type="protein sequence ID" value="KAK2091886.1"/>
    <property type="molecule type" value="Genomic_DNA"/>
</dbReference>
<keyword evidence="3" id="KW-1185">Reference proteome</keyword>
<gene>
    <name evidence="2" type="ORF">P7K49_031170</name>
</gene>
<sequence length="50" mass="5271">MGEFSSVDSDLLGLTSLGNTALRGTSAAGHASFTPAPPRQQARSQRLKRQ</sequence>
<protein>
    <submittedName>
        <fullName evidence="2">Uncharacterized protein</fullName>
    </submittedName>
</protein>
<evidence type="ECO:0000256" key="1">
    <source>
        <dbReference type="SAM" id="MobiDB-lite"/>
    </source>
</evidence>